<dbReference type="Proteomes" id="UP000326331">
    <property type="component" value="Chromosome"/>
</dbReference>
<evidence type="ECO:0000256" key="4">
    <source>
        <dbReference type="ARBA" id="ARBA00023172"/>
    </source>
</evidence>
<dbReference type="PANTHER" id="PTHR30349:SF41">
    <property type="entry name" value="INTEGRASE_RECOMBINASE PROTEIN MJ0367-RELATED"/>
    <property type="match status" value="1"/>
</dbReference>
<reference evidence="8 9" key="2">
    <citation type="submission" date="2019-10" db="EMBL/GenBank/DDBJ databases">
        <title>Thermopilla bonchosmolovskayae gen. nov., sp. nov., a moderately thermophilic Chloroflexi bacterium from a Chukotka hot spring (Arctic, Russia), representing a novel classis Thermopillaia, which include previously uncultivated lineage OLB14.</title>
        <authorList>
            <person name="Kochetkova T.V."/>
            <person name="Zayulina K.S."/>
            <person name="Zhigarkov V.S."/>
            <person name="Minaev N.V."/>
            <person name="Novikov A."/>
            <person name="Toshchakov S.V."/>
            <person name="Elcheninov A.G."/>
            <person name="Kublanov I.V."/>
        </authorList>
    </citation>
    <scope>NUCLEOTIDE SEQUENCE [LARGE SCALE GENOMIC DNA]</scope>
    <source>
        <strain evidence="8 9">3753O</strain>
    </source>
</reference>
<sequence length="303" mass="34839">MTRAKFDDVMRSFEYSLRAAGKSQHTINQYLGSPRAFLEWYGRDPLQAKRHDIEGWLAELSKRLAPATVAHLYSGLKAFYRWLLEEDEITEDPMAKVRKPKVPETEKDIVPAEVMAKVLSELDSTKQYREAAIISLLYDTGMRANELVGLRVDDIDWDEQVILIRKTKNAEIRVVPFSNQTGLRLRRWLRKRPHQDAEHLFTAQRGPAAGRPLTTSGLRQIVQSVFEGKTRGSITPHDLRHTFATHFLEDETARPEDLMTIAGWKSDAMLRRYTRSRKQARAIAAHRRLSPVARLADRRLAQG</sequence>
<dbReference type="Gene3D" id="1.10.150.130">
    <property type="match status" value="1"/>
</dbReference>
<accession>A0ABX6C7M1</accession>
<evidence type="ECO:0000259" key="6">
    <source>
        <dbReference type="PROSITE" id="PS51898"/>
    </source>
</evidence>
<reference evidence="8 9" key="1">
    <citation type="submission" date="2019-08" db="EMBL/GenBank/DDBJ databases">
        <authorList>
            <person name="Toschakov S.V."/>
        </authorList>
    </citation>
    <scope>NUCLEOTIDE SEQUENCE [LARGE SCALE GENOMIC DNA]</scope>
    <source>
        <strain evidence="8 9">3753O</strain>
    </source>
</reference>
<dbReference type="InterPro" id="IPR050090">
    <property type="entry name" value="Tyrosine_recombinase_XerCD"/>
</dbReference>
<dbReference type="InterPro" id="IPR013762">
    <property type="entry name" value="Integrase-like_cat_sf"/>
</dbReference>
<dbReference type="Gene3D" id="1.10.443.10">
    <property type="entry name" value="Intergrase catalytic core"/>
    <property type="match status" value="1"/>
</dbReference>
<evidence type="ECO:0000256" key="2">
    <source>
        <dbReference type="ARBA" id="ARBA00022908"/>
    </source>
</evidence>
<protein>
    <submittedName>
        <fullName evidence="8">Tyrosine-type recombinase/integrase</fullName>
    </submittedName>
</protein>
<dbReference type="RefSeq" id="WP_158067895.1">
    <property type="nucleotide sequence ID" value="NZ_CP042829.1"/>
</dbReference>
<dbReference type="InterPro" id="IPR044068">
    <property type="entry name" value="CB"/>
</dbReference>
<organism evidence="8 9">
    <name type="scientific">Tepidiforma bonchosmolovskayae</name>
    <dbReference type="NCBI Taxonomy" id="2601677"/>
    <lineage>
        <taxon>Bacteria</taxon>
        <taxon>Bacillati</taxon>
        <taxon>Chloroflexota</taxon>
        <taxon>Tepidiformia</taxon>
        <taxon>Tepidiformales</taxon>
        <taxon>Tepidiformaceae</taxon>
        <taxon>Tepidiforma</taxon>
    </lineage>
</organism>
<dbReference type="PROSITE" id="PS51898">
    <property type="entry name" value="TYR_RECOMBINASE"/>
    <property type="match status" value="1"/>
</dbReference>
<feature type="domain" description="Core-binding (CB)" evidence="7">
    <location>
        <begin position="4"/>
        <end position="84"/>
    </location>
</feature>
<dbReference type="InterPro" id="IPR002104">
    <property type="entry name" value="Integrase_catalytic"/>
</dbReference>
<dbReference type="PANTHER" id="PTHR30349">
    <property type="entry name" value="PHAGE INTEGRASE-RELATED"/>
    <property type="match status" value="1"/>
</dbReference>
<dbReference type="PROSITE" id="PS51900">
    <property type="entry name" value="CB"/>
    <property type="match status" value="1"/>
</dbReference>
<evidence type="ECO:0000256" key="1">
    <source>
        <dbReference type="ARBA" id="ARBA00008857"/>
    </source>
</evidence>
<dbReference type="CDD" id="cd00397">
    <property type="entry name" value="DNA_BRE_C"/>
    <property type="match status" value="1"/>
</dbReference>
<evidence type="ECO:0000259" key="7">
    <source>
        <dbReference type="PROSITE" id="PS51900"/>
    </source>
</evidence>
<comment type="similarity">
    <text evidence="1">Belongs to the 'phage' integrase family.</text>
</comment>
<dbReference type="InterPro" id="IPR011010">
    <property type="entry name" value="DNA_brk_join_enz"/>
</dbReference>
<proteinExistence type="inferred from homology"/>
<name>A0ABX6C7M1_9CHLR</name>
<dbReference type="Pfam" id="PF00589">
    <property type="entry name" value="Phage_integrase"/>
    <property type="match status" value="1"/>
</dbReference>
<keyword evidence="4" id="KW-0233">DNA recombination</keyword>
<dbReference type="InterPro" id="IPR004107">
    <property type="entry name" value="Integrase_SAM-like_N"/>
</dbReference>
<dbReference type="EMBL" id="CP042829">
    <property type="protein sequence ID" value="QFG03949.1"/>
    <property type="molecule type" value="Genomic_DNA"/>
</dbReference>
<dbReference type="Pfam" id="PF13495">
    <property type="entry name" value="Phage_int_SAM_4"/>
    <property type="match status" value="1"/>
</dbReference>
<keyword evidence="9" id="KW-1185">Reference proteome</keyword>
<feature type="domain" description="Tyr recombinase" evidence="6">
    <location>
        <begin position="105"/>
        <end position="286"/>
    </location>
</feature>
<keyword evidence="3 5" id="KW-0238">DNA-binding</keyword>
<evidence type="ECO:0000256" key="3">
    <source>
        <dbReference type="ARBA" id="ARBA00023125"/>
    </source>
</evidence>
<evidence type="ECO:0000313" key="8">
    <source>
        <dbReference type="EMBL" id="QFG03949.1"/>
    </source>
</evidence>
<evidence type="ECO:0000313" key="9">
    <source>
        <dbReference type="Proteomes" id="UP000326331"/>
    </source>
</evidence>
<keyword evidence="2" id="KW-0229">DNA integration</keyword>
<gene>
    <name evidence="8" type="ORF">Tbon_11855</name>
</gene>
<dbReference type="InterPro" id="IPR010998">
    <property type="entry name" value="Integrase_recombinase_N"/>
</dbReference>
<evidence type="ECO:0000256" key="5">
    <source>
        <dbReference type="PROSITE-ProRule" id="PRU01248"/>
    </source>
</evidence>
<dbReference type="SUPFAM" id="SSF56349">
    <property type="entry name" value="DNA breaking-rejoining enzymes"/>
    <property type="match status" value="1"/>
</dbReference>